<accession>A0ABR2WER3</accession>
<dbReference type="Proteomes" id="UP001479436">
    <property type="component" value="Unassembled WGS sequence"/>
</dbReference>
<dbReference type="InterPro" id="IPR029063">
    <property type="entry name" value="SAM-dependent_MTases_sf"/>
</dbReference>
<comment type="caution">
    <text evidence="1">The sequence shown here is derived from an EMBL/GenBank/DDBJ whole genome shotgun (WGS) entry which is preliminary data.</text>
</comment>
<protein>
    <submittedName>
        <fullName evidence="1">Uncharacterized protein</fullName>
    </submittedName>
</protein>
<gene>
    <name evidence="1" type="ORF">K7432_016419</name>
</gene>
<dbReference type="Gene3D" id="3.40.50.150">
    <property type="entry name" value="Vaccinia Virus protein VP39"/>
    <property type="match status" value="1"/>
</dbReference>
<dbReference type="CDD" id="cd02440">
    <property type="entry name" value="AdoMet_MTases"/>
    <property type="match status" value="1"/>
</dbReference>
<dbReference type="EMBL" id="JASJQH010002697">
    <property type="protein sequence ID" value="KAK9759999.1"/>
    <property type="molecule type" value="Genomic_DNA"/>
</dbReference>
<name>A0ABR2WER3_9FUNG</name>
<proteinExistence type="predicted"/>
<evidence type="ECO:0000313" key="2">
    <source>
        <dbReference type="Proteomes" id="UP001479436"/>
    </source>
</evidence>
<reference evidence="1 2" key="1">
    <citation type="submission" date="2023-04" db="EMBL/GenBank/DDBJ databases">
        <title>Genome of Basidiobolus ranarum AG-B5.</title>
        <authorList>
            <person name="Stajich J.E."/>
            <person name="Carter-House D."/>
            <person name="Gryganskyi A."/>
        </authorList>
    </citation>
    <scope>NUCLEOTIDE SEQUENCE [LARGE SCALE GENOMIC DNA]</scope>
    <source>
        <strain evidence="1 2">AG-B5</strain>
    </source>
</reference>
<sequence length="152" mass="17174">MKGDKHNLNGVPILVTENVDEYRKLMRENLQAEDVVLELGSAQGVSASIMSQYCKEVVGVDKSLLQHAAAVERFPTSEYPNLTYVVLDAFDVSGVRKLGKEFNKIFIDISGNRCIGDIAEILERYEKVFQPELFVVKCFPLKRLMNQCTPYP</sequence>
<keyword evidence="2" id="KW-1185">Reference proteome</keyword>
<evidence type="ECO:0000313" key="1">
    <source>
        <dbReference type="EMBL" id="KAK9759999.1"/>
    </source>
</evidence>
<dbReference type="SUPFAM" id="SSF53335">
    <property type="entry name" value="S-adenosyl-L-methionine-dependent methyltransferases"/>
    <property type="match status" value="1"/>
</dbReference>
<organism evidence="1 2">
    <name type="scientific">Basidiobolus ranarum</name>
    <dbReference type="NCBI Taxonomy" id="34480"/>
    <lineage>
        <taxon>Eukaryota</taxon>
        <taxon>Fungi</taxon>
        <taxon>Fungi incertae sedis</taxon>
        <taxon>Zoopagomycota</taxon>
        <taxon>Entomophthoromycotina</taxon>
        <taxon>Basidiobolomycetes</taxon>
        <taxon>Basidiobolales</taxon>
        <taxon>Basidiobolaceae</taxon>
        <taxon>Basidiobolus</taxon>
    </lineage>
</organism>